<proteinExistence type="predicted"/>
<dbReference type="EMBL" id="KF121319">
    <property type="protein sequence ID" value="AIA88604.1"/>
    <property type="molecule type" value="Genomic_DNA"/>
</dbReference>
<name>A0A060C059_9HYPH</name>
<dbReference type="AlphaFoldDB" id="A0A060C059"/>
<accession>A0A060C059</accession>
<sequence length="103" mass="11171">MGGTVPVEATRVDMGAVEVIAPNFKQRLSGVTSTIIQLVPLQARTLGIATLGPGLPAGLPRLRFADLPALWRRPLGRPFRIWHARRNIEMLAASCCAISCARR</sequence>
<organism evidence="1">
    <name type="scientific">uncultured Sinorhizobium sp</name>
    <dbReference type="NCBI Taxonomy" id="215603"/>
    <lineage>
        <taxon>Bacteria</taxon>
        <taxon>Pseudomonadati</taxon>
        <taxon>Pseudomonadota</taxon>
        <taxon>Alphaproteobacteria</taxon>
        <taxon>Hyphomicrobiales</taxon>
        <taxon>Rhizobiaceae</taxon>
        <taxon>Sinorhizobium/Ensifer group</taxon>
        <taxon>Sinorhizobium</taxon>
        <taxon>environmental samples</taxon>
    </lineage>
</organism>
<reference evidence="1" key="1">
    <citation type="journal article" date="2013" name="Environ. Microbiol.">
        <title>Seasonally variable intestinal metagenomes of the red palm weevil (Rhynchophorus ferrugineus).</title>
        <authorList>
            <person name="Jia S."/>
            <person name="Zhang X."/>
            <person name="Zhang G."/>
            <person name="Yin A."/>
            <person name="Zhang S."/>
            <person name="Li F."/>
            <person name="Wang L."/>
            <person name="Zhao D."/>
            <person name="Yun Q."/>
            <person name="Tala"/>
            <person name="Wang J."/>
            <person name="Sun G."/>
            <person name="Baabdullah M."/>
            <person name="Yu X."/>
            <person name="Hu S."/>
            <person name="Al-Mssallem I.S."/>
            <person name="Yu J."/>
        </authorList>
    </citation>
    <scope>NUCLEOTIDE SEQUENCE</scope>
</reference>
<evidence type="ECO:0000313" key="1">
    <source>
        <dbReference type="EMBL" id="AIA88604.1"/>
    </source>
</evidence>
<protein>
    <submittedName>
        <fullName evidence="1">CAZy families GT4 protein</fullName>
    </submittedName>
</protein>